<evidence type="ECO:0000256" key="2">
    <source>
        <dbReference type="ARBA" id="ARBA00022490"/>
    </source>
</evidence>
<comment type="subcellular location">
    <subcellularLocation>
        <location evidence="1">Cytoplasm</location>
    </subcellularLocation>
</comment>
<reference evidence="5" key="2">
    <citation type="submission" date="2015-11" db="EMBL/GenBank/DDBJ databases">
        <authorList>
            <person name="Zhang Y."/>
            <person name="Guo Z."/>
        </authorList>
    </citation>
    <scope>NUCLEOTIDE SEQUENCE</scope>
</reference>
<dbReference type="PANTHER" id="PTHR12461">
    <property type="entry name" value="HYPOXIA-INDUCIBLE FACTOR 1 ALPHA INHIBITOR-RELATED"/>
    <property type="match status" value="1"/>
</dbReference>
<dbReference type="PANTHER" id="PTHR12461:SF43">
    <property type="entry name" value="HSPB1-ASSOCIATED PROTEIN 1"/>
    <property type="match status" value="1"/>
</dbReference>
<reference evidence="5" key="1">
    <citation type="journal article" date="2013" name="Nature">
        <title>The genomes of four tapeworm species reveal adaptations to parasitism.</title>
        <authorList>
            <person name="Tsai I.J."/>
            <person name="Zarowiecki M."/>
            <person name="Holroyd N."/>
            <person name="Garciarrubio A."/>
            <person name="Sanchez-Flores A."/>
            <person name="Brooks K.L."/>
            <person name="Tracey A."/>
            <person name="Bobes R.J."/>
            <person name="Fragoso G."/>
            <person name="Sciutto E."/>
            <person name="Aslett M."/>
            <person name="Beasley H."/>
            <person name="Bennett H.M."/>
            <person name="Cai J."/>
            <person name="Camicia F."/>
            <person name="Clark R."/>
            <person name="Cucher M."/>
            <person name="De Silva N."/>
            <person name="Day T.A."/>
            <person name="Deplazes P."/>
            <person name="Estrada K."/>
            <person name="Fernandez C."/>
            <person name="Holland P.W."/>
            <person name="Hou J."/>
            <person name="Hu S."/>
            <person name="Huckvale T."/>
            <person name="Hung S.S."/>
            <person name="Kamenetzky L."/>
            <person name="Keane J.A."/>
            <person name="Kiss F."/>
            <person name="Koziol U."/>
            <person name="Lambert O."/>
            <person name="Liu K."/>
            <person name="Luo X."/>
            <person name="Luo Y."/>
            <person name="Macchiaroli N."/>
            <person name="Nichol S."/>
            <person name="Paps J."/>
            <person name="Parkinson J."/>
            <person name="Pouchkina-Stantcheva N."/>
            <person name="Riddiford N."/>
            <person name="Rosenzvit M."/>
            <person name="Salinas G."/>
            <person name="Wasmuth J.D."/>
            <person name="Zamanian M."/>
            <person name="Zheng Y."/>
            <person name="Cai X."/>
            <person name="Soberon X."/>
            <person name="Olson P.D."/>
            <person name="Laclette J.P."/>
            <person name="Brehm K."/>
            <person name="Berriman M."/>
            <person name="Garciarrubio A."/>
            <person name="Bobes R.J."/>
            <person name="Fragoso G."/>
            <person name="Sanchez-Flores A."/>
            <person name="Estrada K."/>
            <person name="Cevallos M.A."/>
            <person name="Morett E."/>
            <person name="Gonzalez V."/>
            <person name="Portillo T."/>
            <person name="Ochoa-Leyva A."/>
            <person name="Jose M.V."/>
            <person name="Sciutto E."/>
            <person name="Landa A."/>
            <person name="Jimenez L."/>
            <person name="Valdes V."/>
            <person name="Carrero J.C."/>
            <person name="Larralde C."/>
            <person name="Morales-Montor J."/>
            <person name="Limon-Lason J."/>
            <person name="Soberon X."/>
            <person name="Laclette J.P."/>
        </authorList>
    </citation>
    <scope>NUCLEOTIDE SEQUENCE [LARGE SCALE GENOMIC DNA]</scope>
</reference>
<keyword evidence="6" id="KW-1185">Reference proteome</keyword>
<name>A0A068YE80_ECHMU</name>
<dbReference type="Gene3D" id="2.60.120.650">
    <property type="entry name" value="Cupin"/>
    <property type="match status" value="1"/>
</dbReference>
<keyword evidence="2" id="KW-0963">Cytoplasm</keyword>
<dbReference type="SMART" id="SM00558">
    <property type="entry name" value="JmjC"/>
    <property type="match status" value="1"/>
</dbReference>
<dbReference type="STRING" id="6211.A0A068YE80"/>
<evidence type="ECO:0000256" key="1">
    <source>
        <dbReference type="ARBA" id="ARBA00004496"/>
    </source>
</evidence>
<dbReference type="InterPro" id="IPR041667">
    <property type="entry name" value="Cupin_8"/>
</dbReference>
<dbReference type="SUPFAM" id="SSF51197">
    <property type="entry name" value="Clavaminate synthase-like"/>
    <property type="match status" value="1"/>
</dbReference>
<accession>A0A068YE80</accession>
<evidence type="ECO:0000256" key="3">
    <source>
        <dbReference type="ARBA" id="ARBA00037342"/>
    </source>
</evidence>
<keyword evidence="5" id="KW-0346">Stress response</keyword>
<protein>
    <submittedName>
        <fullName evidence="5">Heat shock proteinB1 associated protein 1</fullName>
    </submittedName>
</protein>
<sequence>MNWSPDYLAEVIQENLSFRIGQRNANGLSPQWECDAHYVSTSVTDFVSWCRGNNTLAFGEYPQNEWWAYAAYLHMGTTPALSSLQKDVPWNSIFPYLPNPNGSTFWLGTNQSHTGCHYDTYGVNFVLQVFGKKRWILFPPTDTPFLYPTRLPLEESTVFSRVNFKCPNFVKYPLILNAHPRVVTLQSGDILFVPRHWWHFVETVEEDISCAVNLWIDQPQLDNTVRCKEALTQLACFSLAQCAPGNSGIINRLHAAERAFARSENWFNCLVECIDTHISSVPLKRSSPPQITSGPVLDWSILSATDIVDILPDSNKLLLPSGSFEVNLEKIIGAFLHPDVIDLVYSKLGE</sequence>
<dbReference type="EMBL" id="LN902841">
    <property type="protein sequence ID" value="CDS40663.1"/>
    <property type="molecule type" value="Genomic_DNA"/>
</dbReference>
<dbReference type="eggNOG" id="KOG2132">
    <property type="taxonomic scope" value="Eukaryota"/>
</dbReference>
<feature type="domain" description="JmjC" evidence="4">
    <location>
        <begin position="77"/>
        <end position="231"/>
    </location>
</feature>
<comment type="function">
    <text evidence="3">May play a role in cellular stress response.</text>
</comment>
<evidence type="ECO:0000259" key="4">
    <source>
        <dbReference type="PROSITE" id="PS51184"/>
    </source>
</evidence>
<dbReference type="OrthoDB" id="65596at2759"/>
<dbReference type="OMA" id="CLVECID"/>
<dbReference type="PROSITE" id="PS51184">
    <property type="entry name" value="JMJC"/>
    <property type="match status" value="1"/>
</dbReference>
<dbReference type="GO" id="GO:0005737">
    <property type="term" value="C:cytoplasm"/>
    <property type="evidence" value="ECO:0007669"/>
    <property type="project" value="UniProtKB-SubCell"/>
</dbReference>
<proteinExistence type="predicted"/>
<evidence type="ECO:0000313" key="5">
    <source>
        <dbReference type="EMBL" id="CDS40663.1"/>
    </source>
</evidence>
<dbReference type="AlphaFoldDB" id="A0A068YE80"/>
<dbReference type="Proteomes" id="UP000017246">
    <property type="component" value="Unassembled WGS sequence"/>
</dbReference>
<organism evidence="5 6">
    <name type="scientific">Echinococcus multilocularis</name>
    <name type="common">Fox tapeworm</name>
    <dbReference type="NCBI Taxonomy" id="6211"/>
    <lineage>
        <taxon>Eukaryota</taxon>
        <taxon>Metazoa</taxon>
        <taxon>Spiralia</taxon>
        <taxon>Lophotrochozoa</taxon>
        <taxon>Platyhelminthes</taxon>
        <taxon>Cestoda</taxon>
        <taxon>Eucestoda</taxon>
        <taxon>Cyclophyllidea</taxon>
        <taxon>Taeniidae</taxon>
        <taxon>Echinococcus</taxon>
    </lineage>
</organism>
<evidence type="ECO:0000313" key="6">
    <source>
        <dbReference type="Proteomes" id="UP000017246"/>
    </source>
</evidence>
<dbReference type="Pfam" id="PF13621">
    <property type="entry name" value="Cupin_8"/>
    <property type="match status" value="1"/>
</dbReference>
<dbReference type="InterPro" id="IPR003347">
    <property type="entry name" value="JmjC_dom"/>
</dbReference>
<gene>
    <name evidence="5" type="ORF">EmuJ_000825700</name>
</gene>